<dbReference type="InterPro" id="IPR029063">
    <property type="entry name" value="SAM-dependent_MTases_sf"/>
</dbReference>
<dbReference type="InterPro" id="IPR041698">
    <property type="entry name" value="Methyltransf_25"/>
</dbReference>
<evidence type="ECO:0000259" key="1">
    <source>
        <dbReference type="Pfam" id="PF13649"/>
    </source>
</evidence>
<dbReference type="AlphaFoldDB" id="A0A0J7XME1"/>
<organism evidence="2 3">
    <name type="scientific">Sphingobium cupriresistens LL01</name>
    <dbReference type="NCBI Taxonomy" id="1420583"/>
    <lineage>
        <taxon>Bacteria</taxon>
        <taxon>Pseudomonadati</taxon>
        <taxon>Pseudomonadota</taxon>
        <taxon>Alphaproteobacteria</taxon>
        <taxon>Sphingomonadales</taxon>
        <taxon>Sphingomonadaceae</taxon>
        <taxon>Sphingobium</taxon>
    </lineage>
</organism>
<protein>
    <submittedName>
        <fullName evidence="2">Type 11 methyltransferase</fullName>
    </submittedName>
</protein>
<dbReference type="Pfam" id="PF13649">
    <property type="entry name" value="Methyltransf_25"/>
    <property type="match status" value="1"/>
</dbReference>
<evidence type="ECO:0000313" key="3">
    <source>
        <dbReference type="Proteomes" id="UP000052232"/>
    </source>
</evidence>
<sequence>MNDSPTFVPALGLSGLTGDYDRVIAVMTRERRWRSALLESIAPEAGDVIVDVGAGTGSQLIAIKQAVPTARVIGVDPDPAALALARQKAQTAGVESEWVRGFGDQVDVLVGTIANKIVSSLVLHQCDLPVKSAILRAMARTLCPGGLVAIADYGLQRTLLMRTLFRQVQALDGWERTGLNAKGILPELIADAGFENVAEVRVVQTPTGSISLYTGRKPF</sequence>
<keyword evidence="2" id="KW-0489">Methyltransferase</keyword>
<dbReference type="Gene3D" id="3.40.50.150">
    <property type="entry name" value="Vaccinia Virus protein VP39"/>
    <property type="match status" value="1"/>
</dbReference>
<evidence type="ECO:0000313" key="2">
    <source>
        <dbReference type="EMBL" id="KMS52273.1"/>
    </source>
</evidence>
<keyword evidence="3" id="KW-1185">Reference proteome</keyword>
<dbReference type="EMBL" id="JACT01000006">
    <property type="protein sequence ID" value="KMS52273.1"/>
    <property type="molecule type" value="Genomic_DNA"/>
</dbReference>
<dbReference type="InterPro" id="IPR050508">
    <property type="entry name" value="Methyltransf_Superfamily"/>
</dbReference>
<gene>
    <name evidence="2" type="ORF">V473_20700</name>
</gene>
<dbReference type="GO" id="GO:0032259">
    <property type="term" value="P:methylation"/>
    <property type="evidence" value="ECO:0007669"/>
    <property type="project" value="UniProtKB-KW"/>
</dbReference>
<accession>A0A0J7XME1</accession>
<dbReference type="PATRIC" id="fig|1420583.3.peg.3948"/>
<dbReference type="PANTHER" id="PTHR42912">
    <property type="entry name" value="METHYLTRANSFERASE"/>
    <property type="match status" value="1"/>
</dbReference>
<name>A0A0J7XME1_9SPHN</name>
<dbReference type="CDD" id="cd02440">
    <property type="entry name" value="AdoMet_MTases"/>
    <property type="match status" value="1"/>
</dbReference>
<dbReference type="GO" id="GO:0008168">
    <property type="term" value="F:methyltransferase activity"/>
    <property type="evidence" value="ECO:0007669"/>
    <property type="project" value="UniProtKB-KW"/>
</dbReference>
<comment type="caution">
    <text evidence="2">The sequence shown here is derived from an EMBL/GenBank/DDBJ whole genome shotgun (WGS) entry which is preliminary data.</text>
</comment>
<dbReference type="SUPFAM" id="SSF53335">
    <property type="entry name" value="S-adenosyl-L-methionine-dependent methyltransferases"/>
    <property type="match status" value="1"/>
</dbReference>
<dbReference type="RefSeq" id="WP_024018175.1">
    <property type="nucleotide sequence ID" value="NZ_KQ130437.1"/>
</dbReference>
<keyword evidence="2" id="KW-0808">Transferase</keyword>
<feature type="domain" description="Methyltransferase" evidence="1">
    <location>
        <begin position="49"/>
        <end position="146"/>
    </location>
</feature>
<proteinExistence type="predicted"/>
<dbReference type="Proteomes" id="UP000052232">
    <property type="component" value="Unassembled WGS sequence"/>
</dbReference>
<dbReference type="STRING" id="1420583.V473_20700"/>
<reference evidence="2 3" key="1">
    <citation type="journal article" date="2015" name="G3 (Bethesda)">
        <title>Insights into Ongoing Evolution of the Hexachlorocyclohexane Catabolic Pathway from Comparative Genomics of Ten Sphingomonadaceae Strains.</title>
        <authorList>
            <person name="Pearce S.L."/>
            <person name="Oakeshott J.G."/>
            <person name="Pandey G."/>
        </authorList>
    </citation>
    <scope>NUCLEOTIDE SEQUENCE [LARGE SCALE GENOMIC DNA]</scope>
    <source>
        <strain evidence="2 3">LL01</strain>
    </source>
</reference>